<dbReference type="InterPro" id="IPR051400">
    <property type="entry name" value="HAD-like_hydrolase"/>
</dbReference>
<dbReference type="InterPro" id="IPR006439">
    <property type="entry name" value="HAD-SF_hydro_IA"/>
</dbReference>
<dbReference type="PRINTS" id="PR00413">
    <property type="entry name" value="HADHALOGNASE"/>
</dbReference>
<evidence type="ECO:0000256" key="2">
    <source>
        <dbReference type="ARBA" id="ARBA00022801"/>
    </source>
</evidence>
<dbReference type="SUPFAM" id="SSF56784">
    <property type="entry name" value="HAD-like"/>
    <property type="match status" value="1"/>
</dbReference>
<sequence length="233" mass="26914">MKYVFFDLDETLSDHRYACQNGIEAIMNLYPDLRVKTVEQLETEFWQMLNGNYNQVLSGALSLKDTRIERIAALFIGCNLKPPEDLEKLGELYVSCYDQSFRAIPGIIEILELLKEQDCRVTVITNGFKKTQYKKLVSCKVIKYIDHIITSEEIGVPKPHKQIFMEALRICNVSSDEVIMIGDSWVNDIMGASSLGIKTLWFNRRNESCPDSSITDVIYEPHEIIDYMNLKRR</sequence>
<accession>A0ABT1YKT4</accession>
<evidence type="ECO:0000256" key="1">
    <source>
        <dbReference type="ARBA" id="ARBA00001946"/>
    </source>
</evidence>
<dbReference type="Proteomes" id="UP001300012">
    <property type="component" value="Unassembled WGS sequence"/>
</dbReference>
<dbReference type="NCBIfam" id="TIGR01549">
    <property type="entry name" value="HAD-SF-IA-v1"/>
    <property type="match status" value="1"/>
</dbReference>
<evidence type="ECO:0000256" key="3">
    <source>
        <dbReference type="ARBA" id="ARBA00022842"/>
    </source>
</evidence>
<proteinExistence type="predicted"/>
<dbReference type="Gene3D" id="1.10.150.240">
    <property type="entry name" value="Putative phosphatase, domain 2"/>
    <property type="match status" value="1"/>
</dbReference>
<dbReference type="EMBL" id="JANQBD010000016">
    <property type="protein sequence ID" value="MCR8633791.1"/>
    <property type="molecule type" value="Genomic_DNA"/>
</dbReference>
<dbReference type="RefSeq" id="WP_258215358.1">
    <property type="nucleotide sequence ID" value="NZ_JANQBD010000016.1"/>
</dbReference>
<evidence type="ECO:0000313" key="4">
    <source>
        <dbReference type="EMBL" id="MCR8633791.1"/>
    </source>
</evidence>
<keyword evidence="2 4" id="KW-0378">Hydrolase</keyword>
<keyword evidence="3" id="KW-0460">Magnesium</keyword>
<dbReference type="InterPro" id="IPR023214">
    <property type="entry name" value="HAD_sf"/>
</dbReference>
<reference evidence="4 5" key="1">
    <citation type="submission" date="2022-08" db="EMBL/GenBank/DDBJ databases">
        <title>Paenibacillus endoradicis sp. nov., Paenibacillus radicibacter sp. nov and Paenibacillus pararadicis sp. nov., three cold-adapted plant growth-promoting bacteria isolated from root of Larix gmelinii in Great Khingan.</title>
        <authorList>
            <person name="Xue H."/>
        </authorList>
    </citation>
    <scope>NUCLEOTIDE SEQUENCE [LARGE SCALE GENOMIC DNA]</scope>
    <source>
        <strain evidence="4 5">N5-1-1-5</strain>
    </source>
</reference>
<dbReference type="Gene3D" id="3.40.50.1000">
    <property type="entry name" value="HAD superfamily/HAD-like"/>
    <property type="match status" value="1"/>
</dbReference>
<dbReference type="InterPro" id="IPR041492">
    <property type="entry name" value="HAD_2"/>
</dbReference>
<dbReference type="InterPro" id="IPR036412">
    <property type="entry name" value="HAD-like_sf"/>
</dbReference>
<name>A0ABT1YKT4_9BACL</name>
<dbReference type="PANTHER" id="PTHR46470">
    <property type="entry name" value="N-ACYLNEURAMINATE-9-PHOSPHATASE"/>
    <property type="match status" value="1"/>
</dbReference>
<organism evidence="4 5">
    <name type="scientific">Paenibacillus radicis</name>
    <name type="common">ex Xue et al. 2023</name>
    <dbReference type="NCBI Taxonomy" id="2972489"/>
    <lineage>
        <taxon>Bacteria</taxon>
        <taxon>Bacillati</taxon>
        <taxon>Bacillota</taxon>
        <taxon>Bacilli</taxon>
        <taxon>Bacillales</taxon>
        <taxon>Paenibacillaceae</taxon>
        <taxon>Paenibacillus</taxon>
    </lineage>
</organism>
<protein>
    <submittedName>
        <fullName evidence="4">HAD family hydrolase</fullName>
    </submittedName>
</protein>
<comment type="cofactor">
    <cofactor evidence="1">
        <name>Mg(2+)</name>
        <dbReference type="ChEBI" id="CHEBI:18420"/>
    </cofactor>
</comment>
<keyword evidence="5" id="KW-1185">Reference proteome</keyword>
<dbReference type="SFLD" id="SFLDG01129">
    <property type="entry name" value="C1.5:_HAD__Beta-PGM__Phosphata"/>
    <property type="match status" value="1"/>
</dbReference>
<comment type="caution">
    <text evidence="4">The sequence shown here is derived from an EMBL/GenBank/DDBJ whole genome shotgun (WGS) entry which is preliminary data.</text>
</comment>
<dbReference type="SFLD" id="SFLDS00003">
    <property type="entry name" value="Haloacid_Dehalogenase"/>
    <property type="match status" value="1"/>
</dbReference>
<dbReference type="Pfam" id="PF13419">
    <property type="entry name" value="HAD_2"/>
    <property type="match status" value="1"/>
</dbReference>
<dbReference type="InterPro" id="IPR023198">
    <property type="entry name" value="PGP-like_dom2"/>
</dbReference>
<dbReference type="PANTHER" id="PTHR46470:SF4">
    <property type="entry name" value="5-AMINO-6-(5-PHOSPHO-D-RIBITYLAMINO)URACIL PHOSPHATASE YIGB"/>
    <property type="match status" value="1"/>
</dbReference>
<evidence type="ECO:0000313" key="5">
    <source>
        <dbReference type="Proteomes" id="UP001300012"/>
    </source>
</evidence>
<dbReference type="GO" id="GO:0016787">
    <property type="term" value="F:hydrolase activity"/>
    <property type="evidence" value="ECO:0007669"/>
    <property type="project" value="UniProtKB-KW"/>
</dbReference>
<gene>
    <name evidence="4" type="ORF">NV381_21630</name>
</gene>